<gene>
    <name evidence="1" type="ORF">ACFSOZ_26720</name>
</gene>
<sequence>MAERSANRQIVRKPIRKLARTEIKTALGGADGIVDGQRGFFTFGVISSIAKRRLYRPPIEQDCEAARLGHFDHQLFQVAIAELCVMVFSDIFQSIRERDGSHRRVIIEHSPNSQHRISINIAGQSSHRLLP</sequence>
<protein>
    <submittedName>
        <fullName evidence="1">Uncharacterized protein</fullName>
    </submittedName>
</protein>
<proteinExistence type="predicted"/>
<keyword evidence="2" id="KW-1185">Reference proteome</keyword>
<dbReference type="EMBL" id="JBHUGZ010000017">
    <property type="protein sequence ID" value="MFD1986044.1"/>
    <property type="molecule type" value="Genomic_DNA"/>
</dbReference>
<organism evidence="1 2">
    <name type="scientific">Mesorhizobium newzealandense</name>
    <dbReference type="NCBI Taxonomy" id="1300302"/>
    <lineage>
        <taxon>Bacteria</taxon>
        <taxon>Pseudomonadati</taxon>
        <taxon>Pseudomonadota</taxon>
        <taxon>Alphaproteobacteria</taxon>
        <taxon>Hyphomicrobiales</taxon>
        <taxon>Phyllobacteriaceae</taxon>
        <taxon>Mesorhizobium</taxon>
    </lineage>
</organism>
<accession>A0ABW4UIY6</accession>
<dbReference type="Proteomes" id="UP001597405">
    <property type="component" value="Unassembled WGS sequence"/>
</dbReference>
<reference evidence="2" key="1">
    <citation type="journal article" date="2019" name="Int. J. Syst. Evol. Microbiol.">
        <title>The Global Catalogue of Microorganisms (GCM) 10K type strain sequencing project: providing services to taxonomists for standard genome sequencing and annotation.</title>
        <authorList>
            <consortium name="The Broad Institute Genomics Platform"/>
            <consortium name="The Broad Institute Genome Sequencing Center for Infectious Disease"/>
            <person name="Wu L."/>
            <person name="Ma J."/>
        </authorList>
    </citation>
    <scope>NUCLEOTIDE SEQUENCE [LARGE SCALE GENOMIC DNA]</scope>
    <source>
        <strain evidence="2">CGMCC 1.16225</strain>
    </source>
</reference>
<name>A0ABW4UIY6_9HYPH</name>
<dbReference type="RefSeq" id="WP_379102870.1">
    <property type="nucleotide sequence ID" value="NZ_JBHUGZ010000017.1"/>
</dbReference>
<comment type="caution">
    <text evidence="1">The sequence shown here is derived from an EMBL/GenBank/DDBJ whole genome shotgun (WGS) entry which is preliminary data.</text>
</comment>
<evidence type="ECO:0000313" key="1">
    <source>
        <dbReference type="EMBL" id="MFD1986044.1"/>
    </source>
</evidence>
<evidence type="ECO:0000313" key="2">
    <source>
        <dbReference type="Proteomes" id="UP001597405"/>
    </source>
</evidence>